<proteinExistence type="inferred from homology"/>
<evidence type="ECO:0000256" key="15">
    <source>
        <dbReference type="ARBA" id="ARBA00023006"/>
    </source>
</evidence>
<evidence type="ECO:0000256" key="18">
    <source>
        <dbReference type="ARBA" id="ARBA00023180"/>
    </source>
</evidence>
<evidence type="ECO:0000256" key="2">
    <source>
        <dbReference type="ARBA" id="ARBA00004270"/>
    </source>
</evidence>
<evidence type="ECO:0000313" key="23">
    <source>
        <dbReference type="EMBL" id="KAK7203351.1"/>
    </source>
</evidence>
<comment type="function">
    <text evidence="19">Lipase which is essential for lysis of subvacuolar cytoplasm to vacuole targeted bodies and intravacuolar autophagic bodies. Involved in the lysis of intravacuolar multivesicular body (MVB) vesicles. The intravacuolar membrane disintegration by ATG15 is critical to life span extension.</text>
</comment>
<dbReference type="RefSeq" id="XP_064766384.1">
    <property type="nucleotide sequence ID" value="XM_064911205.1"/>
</dbReference>
<keyword evidence="12" id="KW-0442">Lipid degradation</keyword>
<accession>A0ABR1F0H3</accession>
<dbReference type="GeneID" id="90036717"/>
<evidence type="ECO:0000256" key="21">
    <source>
        <dbReference type="SAM" id="SignalP"/>
    </source>
</evidence>
<dbReference type="CDD" id="cd00519">
    <property type="entry name" value="Lipase_3"/>
    <property type="match status" value="1"/>
</dbReference>
<name>A0ABR1F0H3_9ASCO</name>
<feature type="signal peptide" evidence="21">
    <location>
        <begin position="1"/>
        <end position="22"/>
    </location>
</feature>
<dbReference type="Gene3D" id="3.40.50.1820">
    <property type="entry name" value="alpha/beta hydrolase"/>
    <property type="match status" value="1"/>
</dbReference>
<keyword evidence="9" id="KW-0812">Transmembrane</keyword>
<keyword evidence="18" id="KW-0325">Glycoprotein</keyword>
<dbReference type="EMBL" id="JBBJBU010000012">
    <property type="protein sequence ID" value="KAK7203351.1"/>
    <property type="molecule type" value="Genomic_DNA"/>
</dbReference>
<dbReference type="GO" id="GO:0016787">
    <property type="term" value="F:hydrolase activity"/>
    <property type="evidence" value="ECO:0007669"/>
    <property type="project" value="UniProtKB-KW"/>
</dbReference>
<comment type="subcellular location">
    <subcellularLocation>
        <location evidence="3">Endosome</location>
        <location evidence="3">Multivesicular body membrane</location>
        <topology evidence="3">Single-pass type II membrane protein</topology>
    </subcellularLocation>
    <subcellularLocation>
        <location evidence="2">Prevacuolar compartment membrane</location>
        <topology evidence="2">Single-pass type II membrane protein</topology>
    </subcellularLocation>
</comment>
<keyword evidence="14" id="KW-1133">Transmembrane helix</keyword>
<sequence length="429" mass="47761">MRIYMSLLVAGYCLLLASAALAIQLPFGLTPTTDSDNLVSSPLSGQYPSGFTLRQVFHHGTDEFPKLHRRLDVPAEFHIASAGDEESTAFELSSVDRQATRMAKRDCDSVESYLEKVRTREIVGVQDFDWVHEIIPTPNITDRDTLVTLAKMTADAYVGLPDNANWLDVGVPYNRSSDFGWDAAGIRGHVFADEKNKTVVIAIKGTSAALFDSDGETAPSDKINDNLLFSCCCSRVSYMWKTVCDCYDSTYTCKQDCVEDALYEEDKYYRAVLDIYRNTTSIYPDATIWLTGHSLGGAMASLLGRTYAAPTVTFEAPPEKLAAKRLHLPFPPIPEEETMIWHIGNTADPIYMGVCNGPSSICWMGGYAMETQCHSALECVYDTVNDKNWRVSSTNHRIRNVVEMIASYNSTPTCVANTECQDCFDWSYI</sequence>
<feature type="chain" id="PRO_5046380746" description="Putative lipase ATG15" evidence="21">
    <location>
        <begin position="23"/>
        <end position="429"/>
    </location>
</feature>
<evidence type="ECO:0000256" key="6">
    <source>
        <dbReference type="ARBA" id="ARBA00013279"/>
    </source>
</evidence>
<dbReference type="Pfam" id="PF01764">
    <property type="entry name" value="Lipase_3"/>
    <property type="match status" value="1"/>
</dbReference>
<dbReference type="InterPro" id="IPR050805">
    <property type="entry name" value="ATG15_Lipase"/>
</dbReference>
<dbReference type="SUPFAM" id="SSF53474">
    <property type="entry name" value="alpha/beta-Hydrolases"/>
    <property type="match status" value="1"/>
</dbReference>
<comment type="catalytic activity">
    <reaction evidence="1">
        <text>a triacylglycerol + H2O = a diacylglycerol + a fatty acid + H(+)</text>
        <dbReference type="Rhea" id="RHEA:12044"/>
        <dbReference type="ChEBI" id="CHEBI:15377"/>
        <dbReference type="ChEBI" id="CHEBI:15378"/>
        <dbReference type="ChEBI" id="CHEBI:17855"/>
        <dbReference type="ChEBI" id="CHEBI:18035"/>
        <dbReference type="ChEBI" id="CHEBI:28868"/>
        <dbReference type="EC" id="3.1.1.3"/>
    </reaction>
</comment>
<evidence type="ECO:0000256" key="7">
    <source>
        <dbReference type="ARBA" id="ARBA00018542"/>
    </source>
</evidence>
<keyword evidence="21" id="KW-0732">Signal</keyword>
<gene>
    <name evidence="23" type="ORF">BZA70DRAFT_269216</name>
</gene>
<evidence type="ECO:0000256" key="5">
    <source>
        <dbReference type="ARBA" id="ARBA00011137"/>
    </source>
</evidence>
<keyword evidence="24" id="KW-1185">Reference proteome</keyword>
<keyword evidence="11 23" id="KW-0378">Hydrolase</keyword>
<dbReference type="InterPro" id="IPR002921">
    <property type="entry name" value="Fungal_lipase-type"/>
</dbReference>
<evidence type="ECO:0000256" key="14">
    <source>
        <dbReference type="ARBA" id="ARBA00022989"/>
    </source>
</evidence>
<comment type="subunit">
    <text evidence="5">Binds to both phosphatidylinositol (PI) and phosphatidylinositol 3,5-bisphosphate (PIP2).</text>
</comment>
<dbReference type="InterPro" id="IPR029058">
    <property type="entry name" value="AB_hydrolase_fold"/>
</dbReference>
<evidence type="ECO:0000256" key="10">
    <source>
        <dbReference type="ARBA" id="ARBA00022753"/>
    </source>
</evidence>
<dbReference type="PANTHER" id="PTHR47175:SF2">
    <property type="entry name" value="LIPASE ATG15-RELATED"/>
    <property type="match status" value="1"/>
</dbReference>
<evidence type="ECO:0000256" key="17">
    <source>
        <dbReference type="ARBA" id="ARBA00023136"/>
    </source>
</evidence>
<evidence type="ECO:0000256" key="8">
    <source>
        <dbReference type="ARBA" id="ARBA00019241"/>
    </source>
</evidence>
<evidence type="ECO:0000256" key="9">
    <source>
        <dbReference type="ARBA" id="ARBA00022692"/>
    </source>
</evidence>
<evidence type="ECO:0000256" key="16">
    <source>
        <dbReference type="ARBA" id="ARBA00023098"/>
    </source>
</evidence>
<keyword evidence="17" id="KW-0472">Membrane</keyword>
<evidence type="ECO:0000313" key="24">
    <source>
        <dbReference type="Proteomes" id="UP001498771"/>
    </source>
</evidence>
<feature type="domain" description="Fungal lipase-type" evidence="22">
    <location>
        <begin position="271"/>
        <end position="305"/>
    </location>
</feature>
<keyword evidence="16" id="KW-0443">Lipid metabolism</keyword>
<keyword evidence="10" id="KW-0967">Endosome</keyword>
<comment type="caution">
    <text evidence="23">The sequence shown here is derived from an EMBL/GenBank/DDBJ whole genome shotgun (WGS) entry which is preliminary data.</text>
</comment>
<dbReference type="Proteomes" id="UP001498771">
    <property type="component" value="Unassembled WGS sequence"/>
</dbReference>
<evidence type="ECO:0000256" key="13">
    <source>
        <dbReference type="ARBA" id="ARBA00022968"/>
    </source>
</evidence>
<evidence type="ECO:0000259" key="22">
    <source>
        <dbReference type="Pfam" id="PF01764"/>
    </source>
</evidence>
<dbReference type="PANTHER" id="PTHR47175">
    <property type="entry name" value="LIPASE ATG15-RELATED"/>
    <property type="match status" value="1"/>
</dbReference>
<dbReference type="EC" id="3.1.1.3" evidence="6"/>
<protein>
    <recommendedName>
        <fullName evidence="7">Putative lipase ATG15</fullName>
        <ecNumber evidence="6">3.1.1.3</ecNumber>
    </recommendedName>
    <alternativeName>
        <fullName evidence="20">Autophagy-related protein 15</fullName>
    </alternativeName>
    <alternativeName>
        <fullName evidence="8">Putative lipase atg15</fullName>
    </alternativeName>
</protein>
<reference evidence="23 24" key="1">
    <citation type="submission" date="2024-03" db="EMBL/GenBank/DDBJ databases">
        <title>Genome-scale model development and genomic sequencing of the oleaginous clade Lipomyces.</title>
        <authorList>
            <consortium name="Lawrence Berkeley National Laboratory"/>
            <person name="Czajka J.J."/>
            <person name="Han Y."/>
            <person name="Kim J."/>
            <person name="Mondo S.J."/>
            <person name="Hofstad B.A."/>
            <person name="Robles A."/>
            <person name="Haridas S."/>
            <person name="Riley R."/>
            <person name="LaButti K."/>
            <person name="Pangilinan J."/>
            <person name="Andreopoulos W."/>
            <person name="Lipzen A."/>
            <person name="Yan J."/>
            <person name="Wang M."/>
            <person name="Ng V."/>
            <person name="Grigoriev I.V."/>
            <person name="Spatafora J.W."/>
            <person name="Magnuson J.K."/>
            <person name="Baker S.E."/>
            <person name="Pomraning K.R."/>
        </authorList>
    </citation>
    <scope>NUCLEOTIDE SEQUENCE [LARGE SCALE GENOMIC DNA]</scope>
    <source>
        <strain evidence="23 24">Phaff 52-87</strain>
    </source>
</reference>
<evidence type="ECO:0000256" key="1">
    <source>
        <dbReference type="ARBA" id="ARBA00001024"/>
    </source>
</evidence>
<evidence type="ECO:0000256" key="11">
    <source>
        <dbReference type="ARBA" id="ARBA00022801"/>
    </source>
</evidence>
<organism evidence="23 24">
    <name type="scientific">Myxozyma melibiosi</name>
    <dbReference type="NCBI Taxonomy" id="54550"/>
    <lineage>
        <taxon>Eukaryota</taxon>
        <taxon>Fungi</taxon>
        <taxon>Dikarya</taxon>
        <taxon>Ascomycota</taxon>
        <taxon>Saccharomycotina</taxon>
        <taxon>Lipomycetes</taxon>
        <taxon>Lipomycetales</taxon>
        <taxon>Lipomycetaceae</taxon>
        <taxon>Myxozyma</taxon>
    </lineage>
</organism>
<evidence type="ECO:0000256" key="12">
    <source>
        <dbReference type="ARBA" id="ARBA00022963"/>
    </source>
</evidence>
<comment type="similarity">
    <text evidence="4">Belongs to the AB hydrolase superfamily. Lipase family.</text>
</comment>
<evidence type="ECO:0000256" key="20">
    <source>
        <dbReference type="ARBA" id="ARBA00029828"/>
    </source>
</evidence>
<evidence type="ECO:0000256" key="4">
    <source>
        <dbReference type="ARBA" id="ARBA00010701"/>
    </source>
</evidence>
<keyword evidence="13" id="KW-0735">Signal-anchor</keyword>
<evidence type="ECO:0000256" key="19">
    <source>
        <dbReference type="ARBA" id="ARBA00024663"/>
    </source>
</evidence>
<evidence type="ECO:0000256" key="3">
    <source>
        <dbReference type="ARBA" id="ARBA00004343"/>
    </source>
</evidence>
<keyword evidence="15" id="KW-0072">Autophagy</keyword>